<evidence type="ECO:0000313" key="3">
    <source>
        <dbReference type="WBParaSite" id="maker-unitig_26199-snap-gene-0.1-mRNA-1"/>
    </source>
</evidence>
<accession>A0A1I8F9T6</accession>
<dbReference type="Proteomes" id="UP000095280">
    <property type="component" value="Unplaced"/>
</dbReference>
<evidence type="ECO:0000313" key="2">
    <source>
        <dbReference type="Proteomes" id="UP000095280"/>
    </source>
</evidence>
<keyword evidence="2" id="KW-1185">Reference proteome</keyword>
<dbReference type="AlphaFoldDB" id="A0A1I8F9T6"/>
<reference evidence="3" key="1">
    <citation type="submission" date="2016-11" db="UniProtKB">
        <authorList>
            <consortium name="WormBaseParasite"/>
        </authorList>
    </citation>
    <scope>IDENTIFICATION</scope>
</reference>
<feature type="region of interest" description="Disordered" evidence="1">
    <location>
        <begin position="29"/>
        <end position="59"/>
    </location>
</feature>
<name>A0A1I8F9T6_9PLAT</name>
<evidence type="ECO:0000256" key="1">
    <source>
        <dbReference type="SAM" id="MobiDB-lite"/>
    </source>
</evidence>
<dbReference type="WBParaSite" id="maker-unitig_26199-snap-gene-0.1-mRNA-1">
    <property type="protein sequence ID" value="maker-unitig_26199-snap-gene-0.1-mRNA-1"/>
    <property type="gene ID" value="maker-unitig_26199-snap-gene-0.1"/>
</dbReference>
<organism evidence="2 3">
    <name type="scientific">Macrostomum lignano</name>
    <dbReference type="NCBI Taxonomy" id="282301"/>
    <lineage>
        <taxon>Eukaryota</taxon>
        <taxon>Metazoa</taxon>
        <taxon>Spiralia</taxon>
        <taxon>Lophotrochozoa</taxon>
        <taxon>Platyhelminthes</taxon>
        <taxon>Rhabditophora</taxon>
        <taxon>Macrostomorpha</taxon>
        <taxon>Macrostomida</taxon>
        <taxon>Macrostomidae</taxon>
        <taxon>Macrostomum</taxon>
    </lineage>
</organism>
<sequence>MSERSQMPNGYRITAWNSSLLGSSYIEAAKQKRQRRQPEVMPNLPFLTQDRHTPSNRTV</sequence>
<protein>
    <submittedName>
        <fullName evidence="3">Uncharacterized protein</fullName>
    </submittedName>
</protein>
<proteinExistence type="predicted"/>